<keyword evidence="2" id="KW-1185">Reference proteome</keyword>
<evidence type="ECO:0000313" key="2">
    <source>
        <dbReference type="Proteomes" id="UP001150581"/>
    </source>
</evidence>
<dbReference type="EMBL" id="JANBPG010002829">
    <property type="protein sequence ID" value="KAJ1884497.1"/>
    <property type="molecule type" value="Genomic_DNA"/>
</dbReference>
<feature type="non-terminal residue" evidence="1">
    <location>
        <position position="1"/>
    </location>
</feature>
<dbReference type="Proteomes" id="UP001150581">
    <property type="component" value="Unassembled WGS sequence"/>
</dbReference>
<proteinExistence type="predicted"/>
<organism evidence="1 2">
    <name type="scientific">Kickxella alabastrina</name>
    <dbReference type="NCBI Taxonomy" id="61397"/>
    <lineage>
        <taxon>Eukaryota</taxon>
        <taxon>Fungi</taxon>
        <taxon>Fungi incertae sedis</taxon>
        <taxon>Zoopagomycota</taxon>
        <taxon>Kickxellomycotina</taxon>
        <taxon>Kickxellomycetes</taxon>
        <taxon>Kickxellales</taxon>
        <taxon>Kickxellaceae</taxon>
        <taxon>Kickxella</taxon>
    </lineage>
</organism>
<evidence type="ECO:0000313" key="1">
    <source>
        <dbReference type="EMBL" id="KAJ1884497.1"/>
    </source>
</evidence>
<gene>
    <name evidence="1" type="ORF">LPJ66_010581</name>
</gene>
<sequence>VVTFFLSSFVDAGLSGCPKNLAIQLTNIFQIGDIKFQYSNCELDNEGYGYASGIANFCTGTSDTWPVIMAYHYLTGGNDEFSKYDSVLAKRAEDKDGSVVGLEGFCEVWQNASTNKHFITAQDAVYDELYFKPSQIFADELGLKLSVSQAAMYDTAILRGAGDYVGTLGGIIKETNEKVTGNKQGDSKSSLKINDYTVDEIEWLNMFLDVRANYDNIGAAVNIKSYKYIIEQK</sequence>
<reference evidence="1" key="1">
    <citation type="submission" date="2022-07" db="EMBL/GenBank/DDBJ databases">
        <title>Phylogenomic reconstructions and comparative analyses of Kickxellomycotina fungi.</title>
        <authorList>
            <person name="Reynolds N.K."/>
            <person name="Stajich J.E."/>
            <person name="Barry K."/>
            <person name="Grigoriev I.V."/>
            <person name="Crous P."/>
            <person name="Smith M.E."/>
        </authorList>
    </citation>
    <scope>NUCLEOTIDE SEQUENCE</scope>
    <source>
        <strain evidence="1">Benny 63K</strain>
    </source>
</reference>
<accession>A0ACC1I3M2</accession>
<comment type="caution">
    <text evidence="1">The sequence shown here is derived from an EMBL/GenBank/DDBJ whole genome shotgun (WGS) entry which is preliminary data.</text>
</comment>
<protein>
    <submittedName>
        <fullName evidence="1">Uncharacterized protein</fullName>
    </submittedName>
</protein>
<feature type="non-terminal residue" evidence="1">
    <location>
        <position position="233"/>
    </location>
</feature>
<name>A0ACC1I3M2_9FUNG</name>